<dbReference type="Proteomes" id="UP001374599">
    <property type="component" value="Unassembled WGS sequence"/>
</dbReference>
<evidence type="ECO:0000313" key="2">
    <source>
        <dbReference type="Proteomes" id="UP001374599"/>
    </source>
</evidence>
<dbReference type="EMBL" id="BTPU01000067">
    <property type="protein sequence ID" value="GMQ64325.1"/>
    <property type="molecule type" value="Genomic_DNA"/>
</dbReference>
<comment type="caution">
    <text evidence="1">The sequence shown here is derived from an EMBL/GenBank/DDBJ whole genome shotgun (WGS) entry which is preliminary data.</text>
</comment>
<evidence type="ECO:0000313" key="1">
    <source>
        <dbReference type="EMBL" id="GMQ64325.1"/>
    </source>
</evidence>
<organism evidence="1 2">
    <name type="scientific">Vallitalea maricola</name>
    <dbReference type="NCBI Taxonomy" id="3074433"/>
    <lineage>
        <taxon>Bacteria</taxon>
        <taxon>Bacillati</taxon>
        <taxon>Bacillota</taxon>
        <taxon>Clostridia</taxon>
        <taxon>Lachnospirales</taxon>
        <taxon>Vallitaleaceae</taxon>
        <taxon>Vallitalea</taxon>
    </lineage>
</organism>
<proteinExistence type="predicted"/>
<sequence length="42" mass="5056">MKAIIELYNSYLVKFPKLKQEKFVTILAEGLEIMKENQIVWR</sequence>
<accession>A0ACB5UP55</accession>
<protein>
    <submittedName>
        <fullName evidence="1">Uncharacterized protein</fullName>
    </submittedName>
</protein>
<reference evidence="1" key="1">
    <citation type="submission" date="2023-09" db="EMBL/GenBank/DDBJ databases">
        <title>Vallitalea sediminicola and Vallitalea maricola sp. nov., anaerobic bacteria isolated from marine sediment.</title>
        <authorList>
            <person name="Hirano S."/>
            <person name="Maeda A."/>
            <person name="Terahara T."/>
            <person name="Mori K."/>
            <person name="Hamada M."/>
            <person name="Matsumoto R."/>
            <person name="Kobayashi T."/>
        </authorList>
    </citation>
    <scope>NUCLEOTIDE SEQUENCE</scope>
    <source>
        <strain evidence="1">AN17-2</strain>
    </source>
</reference>
<gene>
    <name evidence="1" type="ORF">AN2V17_35620</name>
</gene>
<keyword evidence="2" id="KW-1185">Reference proteome</keyword>
<name>A0ACB5UP55_9FIRM</name>